<sequence>MVRVADLAEFAEEASAIPLPPIRRSGVYIRKGLASQQSPLDRNFPEPSQADGFSESETQSVPQAEMQVEAAQAIPPLIQIEELRVDVDGLVPTMTVSGTIFKLFAGRLTWIARVIRNPVTQTYDGTITYRDGDSSLLPQTRVSVRLLGVLPTGRVAQARFSGGGMPSVTRTYVYRDSHFRTVGIEFDYASDASLVTSYALHSHSNKPVDLPNITLTIESAYSRQGIRMTNTGDGNNEIPIDEAMSDALWSDLEMHDAMQKHWSKWADAPQWQVWTLFAGRHEMGPGLGGIMFDDIGTAQRQGCAVFMNSFISDPPPGDLNAPAAIRRMQFWTALHEIGHTFNLAHSWQKSLGTPWIPALANEPEARSLMNYPFRVAGGPQAFFSDFYYLLSEEELVFLRHAPSRFVQHGNAPWFDHHGFEQARARSEGALRLSLRVNRDNARYEMLEPVTAELKLKNVSTLPVVVDWNILRSDQLGVVVLREGREARQWVPYAQTCTAPQPHVLQPGESLYAPIFLSAGQTGWLIDEPGLYLAYAAVQTENGGALSAPLSLRIDRPASREHERMADNVLTDLMGRVLAFGGSRHLTGEMDLLNRLIEEQPDRAVTRVAATCLARVAAVPGRRLEGEGAERRFIATTPQPEVAEQMLTVAYDDMNAAAETLGHIRLTQEVTRVARALVRQGDDQHGSRLTTDLANTLEQRAVLGSVVATVRNTVEEAKKDRKESPR</sequence>
<protein>
    <submittedName>
        <fullName evidence="2">Uncharacterized protein</fullName>
    </submittedName>
</protein>
<proteinExistence type="predicted"/>
<dbReference type="AlphaFoldDB" id="A0A8J3SQQ7"/>
<comment type="caution">
    <text evidence="2">The sequence shown here is derived from an EMBL/GenBank/DDBJ whole genome shotgun (WGS) entry which is preliminary data.</text>
</comment>
<accession>A0A8J3SQQ7</accession>
<keyword evidence="3" id="KW-1185">Reference proteome</keyword>
<dbReference type="Proteomes" id="UP000619788">
    <property type="component" value="Unassembled WGS sequence"/>
</dbReference>
<dbReference type="SUPFAM" id="SSF55486">
    <property type="entry name" value="Metalloproteases ('zincins'), catalytic domain"/>
    <property type="match status" value="1"/>
</dbReference>
<evidence type="ECO:0000313" key="3">
    <source>
        <dbReference type="Proteomes" id="UP000619788"/>
    </source>
</evidence>
<name>A0A8J3SQQ7_9ACTN</name>
<feature type="region of interest" description="Disordered" evidence="1">
    <location>
        <begin position="38"/>
        <end position="62"/>
    </location>
</feature>
<organism evidence="2 3">
    <name type="scientific">Planobispora siamensis</name>
    <dbReference type="NCBI Taxonomy" id="936338"/>
    <lineage>
        <taxon>Bacteria</taxon>
        <taxon>Bacillati</taxon>
        <taxon>Actinomycetota</taxon>
        <taxon>Actinomycetes</taxon>
        <taxon>Streptosporangiales</taxon>
        <taxon>Streptosporangiaceae</taxon>
        <taxon>Planobispora</taxon>
    </lineage>
</organism>
<evidence type="ECO:0000313" key="2">
    <source>
        <dbReference type="EMBL" id="GIH97755.1"/>
    </source>
</evidence>
<evidence type="ECO:0000256" key="1">
    <source>
        <dbReference type="SAM" id="MobiDB-lite"/>
    </source>
</evidence>
<dbReference type="EMBL" id="BOOJ01000098">
    <property type="protein sequence ID" value="GIH97755.1"/>
    <property type="molecule type" value="Genomic_DNA"/>
</dbReference>
<gene>
    <name evidence="2" type="ORF">Psi01_83850</name>
</gene>
<reference evidence="2 3" key="1">
    <citation type="submission" date="2021-01" db="EMBL/GenBank/DDBJ databases">
        <title>Whole genome shotgun sequence of Planobispora siamensis NBRC 107568.</title>
        <authorList>
            <person name="Komaki H."/>
            <person name="Tamura T."/>
        </authorList>
    </citation>
    <scope>NUCLEOTIDE SEQUENCE [LARGE SCALE GENOMIC DNA]</scope>
    <source>
        <strain evidence="2 3">NBRC 107568</strain>
    </source>
</reference>